<sequence>SGIFSISICNLIGVCVCFSCRLVVLTIIVGNRFSLQENLRHFHADSSNASIDSSQHFPMNSKQSTESVVDIETDDAANIEVRTSDELPLNRFVPWIILLFSALNVIFLGGKRRAFGIFIAELHNGVFNTTSLAELNWIGDSYAALGYLTTTISTAVIIRFHRKYRVFQFIGACCILMACLASAYVTSAHWLFLTHTVFHGIGSSLILSVVGLVVGEHFDLNHKYHILATTLVSGGSLASIVFVQFYAYLIDQYGWRKAFVVLGFVYFIMNLTGVAVFQKKSSSKASNSRLTNLSSKLRQLINKETLILLILWTLDRIVTSIVTYGMLLNLADYLRRNSSSLNTSTSLTMLFAAGEATTYIQGAIVSALTKKWFASKLKYLLLISSLLMVICLFAWEILASSFTWSCILSYCSGFCLGPSITFLFPAGEELTTLPGEIAYPFSLAGMGLGMLLSPVLSALIAQKYKYKWFFLVQGCLMCFKCCCLIVSCVILNRWRSVLSIGRNIQEDREFLLTSESEQMSMMKREKSSFQPLPITEDGQSIDNGWDHIDLMEAQEVPSCDDDRV</sequence>
<dbReference type="Pfam" id="PF07690">
    <property type="entry name" value="MFS_1"/>
    <property type="match status" value="1"/>
</dbReference>
<dbReference type="EMBL" id="KT163570">
    <property type="protein sequence ID" value="AKN21520.1"/>
    <property type="molecule type" value="mRNA"/>
</dbReference>
<dbReference type="PROSITE" id="PS50850">
    <property type="entry name" value="MFS"/>
    <property type="match status" value="1"/>
</dbReference>
<evidence type="ECO:0000256" key="1">
    <source>
        <dbReference type="ARBA" id="ARBA00004141"/>
    </source>
</evidence>
<organism evidence="4">
    <name type="scientific">Schmidtea mediterranea</name>
    <name type="common">Freshwater planarian flatworm</name>
    <dbReference type="NCBI Taxonomy" id="79327"/>
    <lineage>
        <taxon>Eukaryota</taxon>
        <taxon>Metazoa</taxon>
        <taxon>Spiralia</taxon>
        <taxon>Lophotrochozoa</taxon>
        <taxon>Platyhelminthes</taxon>
        <taxon>Rhabditophora</taxon>
        <taxon>Seriata</taxon>
        <taxon>Tricladida</taxon>
        <taxon>Continenticola</taxon>
        <taxon>Geoplanoidea</taxon>
        <taxon>Dugesiidae</taxon>
        <taxon>Schmidtea</taxon>
    </lineage>
</organism>
<dbReference type="InterPro" id="IPR020846">
    <property type="entry name" value="MFS_dom"/>
</dbReference>
<feature type="transmembrane region" description="Helical" evidence="2">
    <location>
        <begin position="468"/>
        <end position="492"/>
    </location>
</feature>
<dbReference type="GO" id="GO:0022857">
    <property type="term" value="F:transmembrane transporter activity"/>
    <property type="evidence" value="ECO:0007669"/>
    <property type="project" value="InterPro"/>
</dbReference>
<comment type="subcellular location">
    <subcellularLocation>
        <location evidence="1">Membrane</location>
        <topology evidence="1">Multi-pass membrane protein</topology>
    </subcellularLocation>
</comment>
<reference evidence="4" key="1">
    <citation type="journal article" date="2015" name="Elife">
        <title>Stem cells and fluid flow drive cyst formation in an invertebrate excretory organ.</title>
        <authorList>
            <person name="Thi-Kim Vu H."/>
            <person name="Rink J.C."/>
            <person name="McKinney S.A."/>
            <person name="McClain M."/>
            <person name="Lakshmanaperumal N."/>
            <person name="Alexander R."/>
            <person name="Sanchez Alvarado A."/>
        </authorList>
    </citation>
    <scope>NUCLEOTIDE SEQUENCE</scope>
</reference>
<feature type="transmembrane region" description="Helical" evidence="2">
    <location>
        <begin position="437"/>
        <end position="462"/>
    </location>
</feature>
<dbReference type="PANTHER" id="PTHR11360:SF251">
    <property type="entry name" value="MAJOR FACILITATOR SUPERFAMILY (MFS) PROFILE DOMAIN-CONTAINING PROTEIN"/>
    <property type="match status" value="1"/>
</dbReference>
<gene>
    <name evidence="4" type="primary">slc16a-25</name>
</gene>
<dbReference type="InterPro" id="IPR036259">
    <property type="entry name" value="MFS_trans_sf"/>
</dbReference>
<keyword evidence="2" id="KW-0472">Membrane</keyword>
<dbReference type="PANTHER" id="PTHR11360">
    <property type="entry name" value="MONOCARBOXYLATE TRANSPORTER"/>
    <property type="match status" value="1"/>
</dbReference>
<dbReference type="Gene3D" id="1.20.1250.20">
    <property type="entry name" value="MFS general substrate transporter like domains"/>
    <property type="match status" value="1"/>
</dbReference>
<feature type="transmembrane region" description="Helical" evidence="2">
    <location>
        <begin position="401"/>
        <end position="425"/>
    </location>
</feature>
<evidence type="ECO:0000313" key="4">
    <source>
        <dbReference type="EMBL" id="AKN21520.1"/>
    </source>
</evidence>
<feature type="transmembrane region" description="Helical" evidence="2">
    <location>
        <begin position="379"/>
        <end position="395"/>
    </location>
</feature>
<evidence type="ECO:0000259" key="3">
    <source>
        <dbReference type="PROSITE" id="PS50850"/>
    </source>
</evidence>
<name>A0A0H3YF17_SCHMD</name>
<dbReference type="AlphaFoldDB" id="A0A0H3YF17"/>
<feature type="transmembrane region" description="Helical" evidence="2">
    <location>
        <begin position="226"/>
        <end position="246"/>
    </location>
</feature>
<keyword evidence="2" id="KW-1133">Transmembrane helix</keyword>
<feature type="transmembrane region" description="Helical" evidence="2">
    <location>
        <begin position="166"/>
        <end position="185"/>
    </location>
</feature>
<feature type="transmembrane region" description="Helical" evidence="2">
    <location>
        <begin position="258"/>
        <end position="277"/>
    </location>
</feature>
<evidence type="ECO:0000256" key="2">
    <source>
        <dbReference type="SAM" id="Phobius"/>
    </source>
</evidence>
<feature type="transmembrane region" description="Helical" evidence="2">
    <location>
        <begin position="347"/>
        <end position="367"/>
    </location>
</feature>
<feature type="transmembrane region" description="Helical" evidence="2">
    <location>
        <begin position="191"/>
        <end position="214"/>
    </location>
</feature>
<feature type="transmembrane region" description="Helical" evidence="2">
    <location>
        <begin position="7"/>
        <end position="29"/>
    </location>
</feature>
<protein>
    <submittedName>
        <fullName evidence="4">Slc16a-25</fullName>
    </submittedName>
</protein>
<dbReference type="SUPFAM" id="SSF103473">
    <property type="entry name" value="MFS general substrate transporter"/>
    <property type="match status" value="1"/>
</dbReference>
<dbReference type="InterPro" id="IPR050327">
    <property type="entry name" value="Proton-linked_MCT"/>
</dbReference>
<keyword evidence="2" id="KW-0812">Transmembrane</keyword>
<accession>A0A0H3YF17</accession>
<proteinExistence type="evidence at transcript level"/>
<feature type="transmembrane region" description="Helical" evidence="2">
    <location>
        <begin position="306"/>
        <end position="327"/>
    </location>
</feature>
<dbReference type="InterPro" id="IPR011701">
    <property type="entry name" value="MFS"/>
</dbReference>
<feature type="domain" description="Major facilitator superfamily (MFS) profile" evidence="3">
    <location>
        <begin position="97"/>
        <end position="564"/>
    </location>
</feature>
<dbReference type="GO" id="GO:0016020">
    <property type="term" value="C:membrane"/>
    <property type="evidence" value="ECO:0007669"/>
    <property type="project" value="UniProtKB-SubCell"/>
</dbReference>
<feature type="transmembrane region" description="Helical" evidence="2">
    <location>
        <begin position="92"/>
        <end position="110"/>
    </location>
</feature>
<feature type="non-terminal residue" evidence="4">
    <location>
        <position position="1"/>
    </location>
</feature>